<organism evidence="2 3">
    <name type="scientific">Colletotrichum chrysophilum</name>
    <dbReference type="NCBI Taxonomy" id="1836956"/>
    <lineage>
        <taxon>Eukaryota</taxon>
        <taxon>Fungi</taxon>
        <taxon>Dikarya</taxon>
        <taxon>Ascomycota</taxon>
        <taxon>Pezizomycotina</taxon>
        <taxon>Sordariomycetes</taxon>
        <taxon>Hypocreomycetidae</taxon>
        <taxon>Glomerellales</taxon>
        <taxon>Glomerellaceae</taxon>
        <taxon>Colletotrichum</taxon>
        <taxon>Colletotrichum gloeosporioides species complex</taxon>
    </lineage>
</organism>
<dbReference type="Proteomes" id="UP001243330">
    <property type="component" value="Unassembled WGS sequence"/>
</dbReference>
<dbReference type="EMBL" id="JAQOWY010000470">
    <property type="protein sequence ID" value="KAK1841596.1"/>
    <property type="molecule type" value="Genomic_DNA"/>
</dbReference>
<feature type="compositionally biased region" description="Polar residues" evidence="1">
    <location>
        <begin position="170"/>
        <end position="181"/>
    </location>
</feature>
<feature type="region of interest" description="Disordered" evidence="1">
    <location>
        <begin position="121"/>
        <end position="302"/>
    </location>
</feature>
<accession>A0AAD9A528</accession>
<proteinExistence type="predicted"/>
<comment type="caution">
    <text evidence="2">The sequence shown here is derived from an EMBL/GenBank/DDBJ whole genome shotgun (WGS) entry which is preliminary data.</text>
</comment>
<sequence>MLRVCMYACVSLSVSRSHLIRISCFNIPSPCFPLLSSSLLAVTHYYSLHLPSSIPPPSRFCSSRFPFLDPPPSLLSYCSSQYLVRPFCPAVPPSRLQLQGRLAEKLESAFCLARRDRTSAPLPPSYATLNQPRPGETAREAWKTKKEGRSRKTGPRRGQSWKPRGKVETNETNTAATFISSQKRRLRRRETKMPSLSLLRRGTTKRHEQQQQPFTPQTSPRREDERVQRTGTGFGSVVGGAGAGAGTLAGSGTGERERKSSKRDFFGGLLGRSRSRTPTTSTSSPASSARGTGAESPTKLPVSRHSRVYSCHPFLWCLFRSFPLPSFDIQRSSTHTRGSIFHLFSGPLWFWLFGAPQARSLKGAFSLGRAGECPSPVSRCSDAPIAPARGREGEGSGSGK</sequence>
<evidence type="ECO:0000256" key="1">
    <source>
        <dbReference type="SAM" id="MobiDB-lite"/>
    </source>
</evidence>
<feature type="compositionally biased region" description="Basic and acidic residues" evidence="1">
    <location>
        <begin position="136"/>
        <end position="147"/>
    </location>
</feature>
<feature type="compositionally biased region" description="Low complexity" evidence="1">
    <location>
        <begin position="276"/>
        <end position="294"/>
    </location>
</feature>
<reference evidence="2" key="1">
    <citation type="submission" date="2023-01" db="EMBL/GenBank/DDBJ databases">
        <title>Colletotrichum chrysophilum M932 genome sequence.</title>
        <authorList>
            <person name="Baroncelli R."/>
        </authorList>
    </citation>
    <scope>NUCLEOTIDE SEQUENCE</scope>
    <source>
        <strain evidence="2">M932</strain>
    </source>
</reference>
<feature type="region of interest" description="Disordered" evidence="1">
    <location>
        <begin position="372"/>
        <end position="400"/>
    </location>
</feature>
<evidence type="ECO:0000313" key="3">
    <source>
        <dbReference type="Proteomes" id="UP001243330"/>
    </source>
</evidence>
<gene>
    <name evidence="2" type="ORF">CCHR01_15765</name>
</gene>
<evidence type="ECO:0000313" key="2">
    <source>
        <dbReference type="EMBL" id="KAK1841596.1"/>
    </source>
</evidence>
<keyword evidence="3" id="KW-1185">Reference proteome</keyword>
<protein>
    <submittedName>
        <fullName evidence="2">Uncharacterized protein</fullName>
    </submittedName>
</protein>
<feature type="compositionally biased region" description="Basic and acidic residues" evidence="1">
    <location>
        <begin position="254"/>
        <end position="265"/>
    </location>
</feature>
<dbReference type="AlphaFoldDB" id="A0AAD9A528"/>
<feature type="compositionally biased region" description="Gly residues" evidence="1">
    <location>
        <begin position="232"/>
        <end position="253"/>
    </location>
</feature>
<name>A0AAD9A528_9PEZI</name>